<dbReference type="Proteomes" id="UP001228113">
    <property type="component" value="Chromosome"/>
</dbReference>
<feature type="transmembrane region" description="Helical" evidence="2">
    <location>
        <begin position="385"/>
        <end position="405"/>
    </location>
</feature>
<accession>A0AA48GY51</accession>
<dbReference type="InterPro" id="IPR012429">
    <property type="entry name" value="HGSNAT_cat"/>
</dbReference>
<evidence type="ECO:0000256" key="2">
    <source>
        <dbReference type="SAM" id="Phobius"/>
    </source>
</evidence>
<organism evidence="4 5">
    <name type="scientific">Mesoterricola sediminis</name>
    <dbReference type="NCBI Taxonomy" id="2927980"/>
    <lineage>
        <taxon>Bacteria</taxon>
        <taxon>Pseudomonadati</taxon>
        <taxon>Acidobacteriota</taxon>
        <taxon>Holophagae</taxon>
        <taxon>Holophagales</taxon>
        <taxon>Holophagaceae</taxon>
        <taxon>Mesoterricola</taxon>
    </lineage>
</organism>
<feature type="transmembrane region" description="Helical" evidence="2">
    <location>
        <begin position="50"/>
        <end position="68"/>
    </location>
</feature>
<evidence type="ECO:0000259" key="3">
    <source>
        <dbReference type="Pfam" id="PF07786"/>
    </source>
</evidence>
<dbReference type="KEGG" id="msea:METESE_11300"/>
<feature type="transmembrane region" description="Helical" evidence="2">
    <location>
        <begin position="147"/>
        <end position="168"/>
    </location>
</feature>
<evidence type="ECO:0000313" key="4">
    <source>
        <dbReference type="EMBL" id="BDU76172.1"/>
    </source>
</evidence>
<feature type="transmembrane region" description="Helical" evidence="2">
    <location>
        <begin position="88"/>
        <end position="108"/>
    </location>
</feature>
<feature type="transmembrane region" description="Helical" evidence="2">
    <location>
        <begin position="20"/>
        <end position="38"/>
    </location>
</feature>
<keyword evidence="2" id="KW-0812">Transmembrane</keyword>
<evidence type="ECO:0000256" key="1">
    <source>
        <dbReference type="SAM" id="MobiDB-lite"/>
    </source>
</evidence>
<dbReference type="AlphaFoldDB" id="A0AA48GY51"/>
<dbReference type="EMBL" id="AP027081">
    <property type="protein sequence ID" value="BDU76172.1"/>
    <property type="molecule type" value="Genomic_DNA"/>
</dbReference>
<keyword evidence="2" id="KW-0472">Membrane</keyword>
<gene>
    <name evidence="4" type="ORF">METESE_11300</name>
</gene>
<feature type="transmembrane region" description="Helical" evidence="2">
    <location>
        <begin position="278"/>
        <end position="295"/>
    </location>
</feature>
<feature type="transmembrane region" description="Helical" evidence="2">
    <location>
        <begin position="316"/>
        <end position="337"/>
    </location>
</feature>
<feature type="transmembrane region" description="Helical" evidence="2">
    <location>
        <begin position="343"/>
        <end position="364"/>
    </location>
</feature>
<proteinExistence type="predicted"/>
<feature type="domain" description="Heparan-alpha-glucosaminide N-acetyltransferase catalytic" evidence="3">
    <location>
        <begin position="14"/>
        <end position="222"/>
    </location>
</feature>
<reference evidence="4" key="1">
    <citation type="journal article" date="2023" name="Int. J. Syst. Evol. Microbiol.">
        <title>Mesoterricola silvestris gen. nov., sp. nov., Mesoterricola sediminis sp. nov., Geothrix oryzae sp. nov., Geothrix edaphica sp. nov., Geothrix rubra sp. nov., and Geothrix limicola sp. nov., six novel members of Acidobacteriota isolated from soils.</title>
        <authorList>
            <person name="Itoh H."/>
            <person name="Sugisawa Y."/>
            <person name="Mise K."/>
            <person name="Xu Z."/>
            <person name="Kuniyasu M."/>
            <person name="Ushijima N."/>
            <person name="Kawano K."/>
            <person name="Kobayashi E."/>
            <person name="Shiratori Y."/>
            <person name="Masuda Y."/>
            <person name="Senoo K."/>
        </authorList>
    </citation>
    <scope>NUCLEOTIDE SEQUENCE</scope>
    <source>
        <strain evidence="4">W786</strain>
    </source>
</reference>
<feature type="compositionally biased region" description="Basic and acidic residues" evidence="1">
    <location>
        <begin position="435"/>
        <end position="466"/>
    </location>
</feature>
<sequence length="466" mass="52087">MQSQPLHDLTPSKRCDWLDLIRGWAVIVMIEVHCVNVWLHKGLIPEWLNYLNGLVAPSFILASGYSLALSTFRPDGTLRPFGPTARRLGFILLCAYLLHAPGLTLAEWTVLATPQKYRELFKIDVLQCIVYSLLILQGLARLIRRPAAYAWVAGTLAVGCALAAPYVWQQGVADGWWMPIRGLVNGNPDRGVTALFPLFTWFSFAAFGSVLGVLYRHVRVLPVAGRARWTEARWLGALALAGLLCLAWGTWKGKTWLWGGPWADWELGRLHNHTLPSVLQRMGFICLGGAFLGWFEAVRPRLPGPNPVMAASRESLLLYLLHLNLIFGLLLADPIRLRTGWDWYALGWAGTLTLTALLIGLNLAAGIGWQRVRKDPARAWRLQRAGLMALGVWFVAGGWITYHHFRRSPELATEPYAFLPAARARKGLPPTPDGLSRDPREAAREKARLRGKLTPEERRLLDSKGE</sequence>
<feature type="transmembrane region" description="Helical" evidence="2">
    <location>
        <begin position="234"/>
        <end position="251"/>
    </location>
</feature>
<feature type="transmembrane region" description="Helical" evidence="2">
    <location>
        <begin position="194"/>
        <end position="214"/>
    </location>
</feature>
<name>A0AA48GY51_9BACT</name>
<keyword evidence="2" id="KW-1133">Transmembrane helix</keyword>
<evidence type="ECO:0000313" key="5">
    <source>
        <dbReference type="Proteomes" id="UP001228113"/>
    </source>
</evidence>
<dbReference type="Pfam" id="PF07786">
    <property type="entry name" value="HGSNAT_cat"/>
    <property type="match status" value="1"/>
</dbReference>
<protein>
    <recommendedName>
        <fullName evidence="3">Heparan-alpha-glucosaminide N-acetyltransferase catalytic domain-containing protein</fullName>
    </recommendedName>
</protein>
<dbReference type="RefSeq" id="WP_243334103.1">
    <property type="nucleotide sequence ID" value="NZ_AP027081.1"/>
</dbReference>
<keyword evidence="5" id="KW-1185">Reference proteome</keyword>
<feature type="region of interest" description="Disordered" evidence="1">
    <location>
        <begin position="423"/>
        <end position="466"/>
    </location>
</feature>